<dbReference type="AlphaFoldDB" id="A0LFN7"/>
<evidence type="ECO:0000256" key="8">
    <source>
        <dbReference type="RuleBase" id="RU004004"/>
    </source>
</evidence>
<accession>A0LFN7</accession>
<evidence type="ECO:0000256" key="6">
    <source>
        <dbReference type="ARBA" id="ARBA00023237"/>
    </source>
</evidence>
<dbReference type="GO" id="GO:0009279">
    <property type="term" value="C:cell outer membrane"/>
    <property type="evidence" value="ECO:0007669"/>
    <property type="project" value="UniProtKB-SubCell"/>
</dbReference>
<dbReference type="InterPro" id="IPR005644">
    <property type="entry name" value="NolW-like"/>
</dbReference>
<reference evidence="12 13" key="1">
    <citation type="submission" date="2006-10" db="EMBL/GenBank/DDBJ databases">
        <title>Complete sequence of Syntrophobacter fumaroxidans MPOB.</title>
        <authorList>
            <consortium name="US DOE Joint Genome Institute"/>
            <person name="Copeland A."/>
            <person name="Lucas S."/>
            <person name="Lapidus A."/>
            <person name="Barry K."/>
            <person name="Detter J.C."/>
            <person name="Glavina del Rio T."/>
            <person name="Hammon N."/>
            <person name="Israni S."/>
            <person name="Pitluck S."/>
            <person name="Goltsman E.G."/>
            <person name="Martinez M."/>
            <person name="Schmutz J."/>
            <person name="Larimer F."/>
            <person name="Land M."/>
            <person name="Hauser L."/>
            <person name="Kyrpides N."/>
            <person name="Kim E."/>
            <person name="Boone D.R."/>
            <person name="Brockman F."/>
            <person name="Culley D."/>
            <person name="Ferry J."/>
            <person name="Gunsalus R."/>
            <person name="McInerney M.J."/>
            <person name="Morrison M."/>
            <person name="Plugge C."/>
            <person name="Rohlin L."/>
            <person name="Scholten J."/>
            <person name="Sieber J."/>
            <person name="Stams A.J.M."/>
            <person name="Worm P."/>
            <person name="Henstra A.M."/>
            <person name="Richardson P."/>
        </authorList>
    </citation>
    <scope>NUCLEOTIDE SEQUENCE [LARGE SCALE GENOMIC DNA]</scope>
    <source>
        <strain evidence="13">DSM 10017 / MPOB</strain>
    </source>
</reference>
<evidence type="ECO:0000313" key="12">
    <source>
        <dbReference type="EMBL" id="ABK16239.1"/>
    </source>
</evidence>
<dbReference type="FunCoup" id="A0LFN7">
    <property type="interactions" value="103"/>
</dbReference>
<keyword evidence="3" id="KW-0812">Transmembrane</keyword>
<proteinExistence type="inferred from homology"/>
<name>A0LFN7_SYNFM</name>
<dbReference type="InterPro" id="IPR051808">
    <property type="entry name" value="Type_IV_pilus_biogenesis"/>
</dbReference>
<dbReference type="InterPro" id="IPR011662">
    <property type="entry name" value="Secretin/TonB_short_N"/>
</dbReference>
<evidence type="ECO:0000259" key="11">
    <source>
        <dbReference type="SMART" id="SM00965"/>
    </source>
</evidence>
<dbReference type="InterPro" id="IPR013355">
    <property type="entry name" value="Pilus_4_PilQ"/>
</dbReference>
<evidence type="ECO:0000256" key="9">
    <source>
        <dbReference type="SAM" id="MobiDB-lite"/>
    </source>
</evidence>
<sequence precursor="true">MHYVGFRKMSCFAFVLVFALCWACAIPGSVEGGSSPKAGVASPSPAAATPTAESATAGKGAKLLSVAMDESGLETVLRIAGSGPLKDYQFRRLGEDRFVLEIGDVTARAAKPALPGKSSRVKLNYARAKAGVRIVGNVRQPISDYTVDSVDNDIVVNLRFAEKKQVAAAGAAAEKPATAEKTRPGKAAARRGAGDAGEEVQGADQQFPEYSATRPGGGAPELRHARKQYTGKPISLDLLDADLRNVLRLLADLTGTNIVIEPDVTGKVTLKVEQVPWDQVLDMIISMNDLGQEQVGSVIRIARRSKLKSEWAQQAEAIRAKQEYLLTSKDLGEINTAYLTVNYAQVTDVASKINEAKSDKGKVSVDERTSLIIYSDYPGRINNARMLLNRLDRPTSQVLIEARIITLTSEVKRSLGMNLGFGGDTPNHSATVPFTDFLINSPPANLFALNLAQMVGTTLLKVDLTISALETADEIRIMAAPRVLTMNNVKAVISQGVQIPYLKVGDTASNITGTDFKDAVLELAVTPHITPDHKVRMTIEAKQDEPSSTVTGAQGQPGIDTRKISTELLVDDGNIIVIGGIIRNRDEAKKTATPGLSDVPILGRLFKSNEVDAQRNEILIFICPKIVDVTKPSDRT</sequence>
<evidence type="ECO:0000256" key="3">
    <source>
        <dbReference type="ARBA" id="ARBA00022692"/>
    </source>
</evidence>
<keyword evidence="4 10" id="KW-0732">Signal</keyword>
<dbReference type="Pfam" id="PF00263">
    <property type="entry name" value="Secretin"/>
    <property type="match status" value="1"/>
</dbReference>
<dbReference type="HOGENOM" id="CLU_006756_0_2_7"/>
<evidence type="ECO:0000313" key="13">
    <source>
        <dbReference type="Proteomes" id="UP000001784"/>
    </source>
</evidence>
<feature type="chain" id="PRO_5002626518" evidence="10">
    <location>
        <begin position="26"/>
        <end position="636"/>
    </location>
</feature>
<keyword evidence="13" id="KW-1185">Reference proteome</keyword>
<dbReference type="eggNOG" id="COG4796">
    <property type="taxonomic scope" value="Bacteria"/>
</dbReference>
<evidence type="ECO:0000256" key="1">
    <source>
        <dbReference type="ARBA" id="ARBA00004370"/>
    </source>
</evidence>
<dbReference type="PANTHER" id="PTHR30604">
    <property type="entry name" value="PROTEIN TRANSPORT PROTEIN HOFQ"/>
    <property type="match status" value="1"/>
</dbReference>
<dbReference type="Pfam" id="PF21305">
    <property type="entry name" value="type_II_gspD_N0"/>
    <property type="match status" value="1"/>
</dbReference>
<comment type="similarity">
    <text evidence="7">Belongs to the bacterial secretin family.</text>
</comment>
<keyword evidence="5" id="KW-0472">Membrane</keyword>
<gene>
    <name evidence="12" type="ordered locus">Sfum_0540</name>
</gene>
<dbReference type="STRING" id="335543.Sfum_0540"/>
<organism evidence="12 13">
    <name type="scientific">Syntrophobacter fumaroxidans (strain DSM 10017 / MPOB)</name>
    <dbReference type="NCBI Taxonomy" id="335543"/>
    <lineage>
        <taxon>Bacteria</taxon>
        <taxon>Pseudomonadati</taxon>
        <taxon>Thermodesulfobacteriota</taxon>
        <taxon>Syntrophobacteria</taxon>
        <taxon>Syntrophobacterales</taxon>
        <taxon>Syntrophobacteraceae</taxon>
        <taxon>Syntrophobacter</taxon>
    </lineage>
</organism>
<dbReference type="SMART" id="SM00965">
    <property type="entry name" value="STN"/>
    <property type="match status" value="1"/>
</dbReference>
<dbReference type="EMBL" id="CP000478">
    <property type="protein sequence ID" value="ABK16239.1"/>
    <property type="molecule type" value="Genomic_DNA"/>
</dbReference>
<dbReference type="Gene3D" id="3.30.1370.120">
    <property type="match status" value="1"/>
</dbReference>
<protein>
    <submittedName>
        <fullName evidence="12">Type IV pilus secretin PilQ</fullName>
    </submittedName>
</protein>
<dbReference type="KEGG" id="sfu:Sfum_0540"/>
<dbReference type="InterPro" id="IPR049371">
    <property type="entry name" value="GspD-like_N0"/>
</dbReference>
<evidence type="ECO:0000256" key="7">
    <source>
        <dbReference type="RuleBase" id="RU004003"/>
    </source>
</evidence>
<feature type="signal peptide" evidence="10">
    <location>
        <begin position="1"/>
        <end position="25"/>
    </location>
</feature>
<feature type="region of interest" description="Disordered" evidence="9">
    <location>
        <begin position="171"/>
        <end position="219"/>
    </location>
</feature>
<comment type="subcellular location">
    <subcellularLocation>
        <location evidence="8">Cell outer membrane</location>
    </subcellularLocation>
    <subcellularLocation>
        <location evidence="1">Membrane</location>
    </subcellularLocation>
</comment>
<dbReference type="PRINTS" id="PR00811">
    <property type="entry name" value="BCTERIALGSPD"/>
</dbReference>
<dbReference type="Proteomes" id="UP000001784">
    <property type="component" value="Chromosome"/>
</dbReference>
<dbReference type="Pfam" id="PF03958">
    <property type="entry name" value="Secretin_N"/>
    <property type="match status" value="1"/>
</dbReference>
<dbReference type="InterPro" id="IPR004846">
    <property type="entry name" value="T2SS/T3SS_dom"/>
</dbReference>
<evidence type="ECO:0000256" key="5">
    <source>
        <dbReference type="ARBA" id="ARBA00023136"/>
    </source>
</evidence>
<evidence type="ECO:0000256" key="10">
    <source>
        <dbReference type="SAM" id="SignalP"/>
    </source>
</evidence>
<keyword evidence="2 8" id="KW-0813">Transport</keyword>
<dbReference type="PANTHER" id="PTHR30604:SF1">
    <property type="entry name" value="DNA UTILIZATION PROTEIN HOFQ"/>
    <property type="match status" value="1"/>
</dbReference>
<evidence type="ECO:0000256" key="2">
    <source>
        <dbReference type="ARBA" id="ARBA00022448"/>
    </source>
</evidence>
<dbReference type="InParanoid" id="A0LFN7"/>
<evidence type="ECO:0000256" key="4">
    <source>
        <dbReference type="ARBA" id="ARBA00022729"/>
    </source>
</evidence>
<dbReference type="NCBIfam" id="TIGR02515">
    <property type="entry name" value="IV_pilus_PilQ"/>
    <property type="match status" value="1"/>
</dbReference>
<feature type="domain" description="Secretin/TonB short N-terminal" evidence="11">
    <location>
        <begin position="256"/>
        <end position="304"/>
    </location>
</feature>
<dbReference type="GO" id="GO:0009306">
    <property type="term" value="P:protein secretion"/>
    <property type="evidence" value="ECO:0007669"/>
    <property type="project" value="InterPro"/>
</dbReference>
<dbReference type="InterPro" id="IPR001775">
    <property type="entry name" value="GspD/PilQ"/>
</dbReference>
<dbReference type="Gene3D" id="3.30.1370.130">
    <property type="match status" value="1"/>
</dbReference>
<dbReference type="InterPro" id="IPR038591">
    <property type="entry name" value="NolW-like_sf"/>
</dbReference>
<keyword evidence="6" id="KW-0998">Cell outer membrane</keyword>